<dbReference type="AlphaFoldDB" id="A0A0A1X6G3"/>
<dbReference type="GO" id="GO:0016874">
    <property type="term" value="F:ligase activity"/>
    <property type="evidence" value="ECO:0007669"/>
    <property type="project" value="UniProtKB-KW"/>
</dbReference>
<keyword evidence="1" id="KW-0472">Membrane</keyword>
<accession>A0A0A1X6G3</accession>
<dbReference type="EMBL" id="GBXI01015586">
    <property type="protein sequence ID" value="JAC98705.1"/>
    <property type="molecule type" value="Transcribed_RNA"/>
</dbReference>
<proteinExistence type="predicted"/>
<dbReference type="EMBL" id="GBXI01007393">
    <property type="protein sequence ID" value="JAD06899.1"/>
    <property type="molecule type" value="Transcribed_RNA"/>
</dbReference>
<reference evidence="3" key="1">
    <citation type="submission" date="2014-11" db="EMBL/GenBank/DDBJ databases">
        <authorList>
            <person name="Geib S."/>
        </authorList>
    </citation>
    <scope>NUCLEOTIDE SEQUENCE</scope>
</reference>
<organism evidence="3">
    <name type="scientific">Zeugodacus cucurbitae</name>
    <name type="common">Melon fruit fly</name>
    <name type="synonym">Bactrocera cucurbitae</name>
    <dbReference type="NCBI Taxonomy" id="28588"/>
    <lineage>
        <taxon>Eukaryota</taxon>
        <taxon>Metazoa</taxon>
        <taxon>Ecdysozoa</taxon>
        <taxon>Arthropoda</taxon>
        <taxon>Hexapoda</taxon>
        <taxon>Insecta</taxon>
        <taxon>Pterygota</taxon>
        <taxon>Neoptera</taxon>
        <taxon>Endopterygota</taxon>
        <taxon>Diptera</taxon>
        <taxon>Brachycera</taxon>
        <taxon>Muscomorpha</taxon>
        <taxon>Tephritoidea</taxon>
        <taxon>Tephritidae</taxon>
        <taxon>Zeugodacus</taxon>
        <taxon>Zeugodacus</taxon>
    </lineage>
</organism>
<dbReference type="GeneID" id="105211722"/>
<protein>
    <submittedName>
        <fullName evidence="3">Arginine--tRNA ligase</fullName>
    </submittedName>
</protein>
<name>A0A0A1X6G3_ZEUCU</name>
<sequence length="191" mass="20785">MTHHMDASITINKEQMDPYMKAMHTKRFVVEDSITKVTSDGEPHEMMTMIAGLSGLFAAMVILAVLVSLVSCKSGKKVRHCKNCPRTANGKADAARTCSLDENSTRSSISTTYTRGTSLEEGNSVPATPIYNPSVAVISSGNLSGNLNSAFMNSELNLTNTLSKPKKKTHWSDEVNAQARVKETAVDIERF</sequence>
<keyword evidence="1" id="KW-1133">Transmembrane helix</keyword>
<reference evidence="3" key="2">
    <citation type="journal article" date="2015" name="Gigascience">
        <title>Reconstructing a comprehensive transcriptome assembly of a white-pupal translocated strain of the pest fruit fly Bactrocera cucurbitae.</title>
        <authorList>
            <person name="Sim S.B."/>
            <person name="Calla B."/>
            <person name="Hall B."/>
            <person name="DeRego T."/>
            <person name="Geib S.M."/>
        </authorList>
    </citation>
    <scope>NUCLEOTIDE SEQUENCE</scope>
</reference>
<feature type="transmembrane region" description="Helical" evidence="1">
    <location>
        <begin position="46"/>
        <end position="70"/>
    </location>
</feature>
<keyword evidence="1" id="KW-0812">Transmembrane</keyword>
<evidence type="ECO:0000256" key="1">
    <source>
        <dbReference type="SAM" id="Phobius"/>
    </source>
</evidence>
<gene>
    <name evidence="3" type="primary">argS_2</name>
    <name evidence="2" type="synonym">argS_1</name>
    <name evidence="2" type="ORF">g.32900</name>
    <name evidence="3" type="ORF">g.32902</name>
</gene>
<evidence type="ECO:0000313" key="3">
    <source>
        <dbReference type="EMBL" id="JAD06899.1"/>
    </source>
</evidence>
<evidence type="ECO:0000313" key="2">
    <source>
        <dbReference type="EMBL" id="JAC98705.1"/>
    </source>
</evidence>
<dbReference type="OrthoDB" id="8010151at2759"/>
<keyword evidence="3" id="KW-0436">Ligase</keyword>